<organism evidence="1 2">
    <name type="scientific">Bombyx mori</name>
    <name type="common">Silk moth</name>
    <dbReference type="NCBI Taxonomy" id="7091"/>
    <lineage>
        <taxon>Eukaryota</taxon>
        <taxon>Metazoa</taxon>
        <taxon>Ecdysozoa</taxon>
        <taxon>Arthropoda</taxon>
        <taxon>Hexapoda</taxon>
        <taxon>Insecta</taxon>
        <taxon>Pterygota</taxon>
        <taxon>Neoptera</taxon>
        <taxon>Endopterygota</taxon>
        <taxon>Lepidoptera</taxon>
        <taxon>Glossata</taxon>
        <taxon>Ditrysia</taxon>
        <taxon>Bombycoidea</taxon>
        <taxon>Bombycidae</taxon>
        <taxon>Bombycinae</taxon>
        <taxon>Bombyx</taxon>
    </lineage>
</organism>
<accession>A0A8R2R8Y3</accession>
<dbReference type="AlphaFoldDB" id="A0A8R2R8Y3"/>
<name>A0A8R2R8Y3_BOMMO</name>
<sequence>MTYAHTYKAHSTFRYKLRPEVNLEAVAEALPDKCTGADLLQVVSTARSAAVRALVAKLHNGTLKESELSPDSIVIGVSELWEGVVSFRPSVTDDELSHYEAMESQM</sequence>
<dbReference type="GeneID" id="119630553"/>
<reference evidence="1" key="2">
    <citation type="submission" date="2022-06" db="UniProtKB">
        <authorList>
            <consortium name="EnsemblMetazoa"/>
        </authorList>
    </citation>
    <scope>IDENTIFICATION</scope>
    <source>
        <strain evidence="1">p50T (Dazao)</strain>
    </source>
</reference>
<dbReference type="EnsemblMetazoa" id="XM_038020357.1">
    <property type="protein sequence ID" value="XP_037876285.1"/>
    <property type="gene ID" value="LOC119630553"/>
</dbReference>
<evidence type="ECO:0000313" key="2">
    <source>
        <dbReference type="Proteomes" id="UP000005204"/>
    </source>
</evidence>
<reference evidence="2" key="1">
    <citation type="journal article" date="2008" name="Insect Biochem. Mol. Biol.">
        <title>The genome of a lepidopteran model insect, the silkworm Bombyx mori.</title>
        <authorList>
            <consortium name="International Silkworm Genome Consortium"/>
        </authorList>
    </citation>
    <scope>NUCLEOTIDE SEQUENCE [LARGE SCALE GENOMIC DNA]</scope>
    <source>
        <strain evidence="2">p50T</strain>
    </source>
</reference>
<dbReference type="KEGG" id="bmor:119630553"/>
<proteinExistence type="predicted"/>
<keyword evidence="2" id="KW-1185">Reference proteome</keyword>
<evidence type="ECO:0000313" key="1">
    <source>
        <dbReference type="EnsemblMetazoa" id="XP_037876285.1"/>
    </source>
</evidence>
<dbReference type="RefSeq" id="XP_037876285.1">
    <property type="nucleotide sequence ID" value="XM_038020357.2"/>
</dbReference>
<protein>
    <submittedName>
        <fullName evidence="1">Uncharacterized protein</fullName>
    </submittedName>
</protein>
<dbReference type="SMR" id="A0A8R2R8Y3"/>
<dbReference type="Proteomes" id="UP000005204">
    <property type="component" value="Unassembled WGS sequence"/>
</dbReference>
<dbReference type="Gene3D" id="1.10.8.60">
    <property type="match status" value="1"/>
</dbReference>